<dbReference type="Pfam" id="PF05014">
    <property type="entry name" value="Nuc_deoxyrib_tr"/>
    <property type="match status" value="1"/>
</dbReference>
<protein>
    <submittedName>
        <fullName evidence="1">Nucleoside 2-deoxyribosyltransferase (RCL)</fullName>
        <ecNumber evidence="1">2.4.2.6</ecNumber>
    </submittedName>
</protein>
<organism evidence="1 2">
    <name type="scientific">Eupransor demetentiae</name>
    <dbReference type="NCBI Taxonomy" id="3109584"/>
    <lineage>
        <taxon>Bacteria</taxon>
        <taxon>Bacillati</taxon>
        <taxon>Bacillota</taxon>
        <taxon>Bacilli</taxon>
        <taxon>Lactobacillales</taxon>
        <taxon>Lactobacillaceae</taxon>
        <taxon>Eupransor</taxon>
    </lineage>
</organism>
<keyword evidence="1" id="KW-0328">Glycosyltransferase</keyword>
<dbReference type="RefSeq" id="WP_349641363.1">
    <property type="nucleotide sequence ID" value="NZ_CAWVOH010000001.1"/>
</dbReference>
<evidence type="ECO:0000313" key="1">
    <source>
        <dbReference type="EMBL" id="CAK8053813.1"/>
    </source>
</evidence>
<evidence type="ECO:0000313" key="2">
    <source>
        <dbReference type="Proteomes" id="UP001314241"/>
    </source>
</evidence>
<dbReference type="InterPro" id="IPR007710">
    <property type="entry name" value="Nucleoside_deoxyribTrfase"/>
</dbReference>
<dbReference type="EMBL" id="CAWVOH010000001">
    <property type="protein sequence ID" value="CAK8053813.1"/>
    <property type="molecule type" value="Genomic_DNA"/>
</dbReference>
<dbReference type="Proteomes" id="UP001314241">
    <property type="component" value="Unassembled WGS sequence"/>
</dbReference>
<accession>A0ABM9N3S4</accession>
<name>A0ABM9N3S4_9LACO</name>
<dbReference type="EC" id="2.4.2.6" evidence="1"/>
<dbReference type="SUPFAM" id="SSF52309">
    <property type="entry name" value="N-(deoxy)ribosyltransferase-like"/>
    <property type="match status" value="1"/>
</dbReference>
<dbReference type="Gene3D" id="3.40.50.450">
    <property type="match status" value="1"/>
</dbReference>
<dbReference type="GO" id="GO:0050144">
    <property type="term" value="F:nucleoside deoxyribosyltransferase activity"/>
    <property type="evidence" value="ECO:0007669"/>
    <property type="project" value="UniProtKB-EC"/>
</dbReference>
<comment type="caution">
    <text evidence="1">The sequence shown here is derived from an EMBL/GenBank/DDBJ whole genome shotgun (WGS) entry which is preliminary data.</text>
</comment>
<keyword evidence="2" id="KW-1185">Reference proteome</keyword>
<reference evidence="1 2" key="1">
    <citation type="submission" date="2024-01" db="EMBL/GenBank/DDBJ databases">
        <authorList>
            <person name="Botero Cardona J."/>
        </authorList>
    </citation>
    <scope>NUCLEOTIDE SEQUENCE [LARGE SCALE GENOMIC DNA]</scope>
    <source>
        <strain evidence="1 2">LMG 33000</strain>
    </source>
</reference>
<gene>
    <name evidence="1" type="ORF">R54876_GBNLAHCA_00372</name>
</gene>
<keyword evidence="1" id="KW-0808">Transferase</keyword>
<sequence>MAKKVYLAGPFFNDEQLERVDRLEKVLAAHPQIGDVFSPRKHQHDQFELFSPEWREAAFKSDVDAIDGADVMVALIDDHDQFVDAGTAWETGYASAKGVPVIMIKETAGSVNLMLAMSLKAYLTDIADVANYDFDKMPNMPYTGDTF</sequence>
<proteinExistence type="predicted"/>